<evidence type="ECO:0000313" key="2">
    <source>
        <dbReference type="Proteomes" id="UP000093199"/>
    </source>
</evidence>
<dbReference type="EMBL" id="MASJ01000039">
    <property type="protein sequence ID" value="OCS82870.1"/>
    <property type="molecule type" value="Genomic_DNA"/>
</dbReference>
<comment type="caution">
    <text evidence="1">The sequence shown here is derived from an EMBL/GenBank/DDBJ whole genome shotgun (WGS) entry which is preliminary data.</text>
</comment>
<proteinExistence type="predicted"/>
<name>A0A1C0Y6U2_9BACL</name>
<accession>A0A1C0Y6U2</accession>
<dbReference type="STRING" id="33978.A6M13_05575"/>
<sequence length="157" mass="19361">MFSFFVKEEVVVPEVEQQLLYVTDRILQYEARHLPASYDKLRRYGTLYYEICEMLRHHDTAKQQPVLAHFHQQAYERLLVRKKRIEHIWDVYRLLKGQQTTNLTHQLRFYMADIEQLYEQLQAYEQFHYDDVMAQQFFEAFYEHFMPIVALLNDIYR</sequence>
<evidence type="ECO:0000313" key="1">
    <source>
        <dbReference type="EMBL" id="OCS82870.1"/>
    </source>
</evidence>
<gene>
    <name evidence="1" type="ORF">A6M13_05575</name>
</gene>
<dbReference type="Proteomes" id="UP000093199">
    <property type="component" value="Unassembled WGS sequence"/>
</dbReference>
<organism evidence="1 2">
    <name type="scientific">Caryophanon tenue</name>
    <dbReference type="NCBI Taxonomy" id="33978"/>
    <lineage>
        <taxon>Bacteria</taxon>
        <taxon>Bacillati</taxon>
        <taxon>Bacillota</taxon>
        <taxon>Bacilli</taxon>
        <taxon>Bacillales</taxon>
        <taxon>Caryophanaceae</taxon>
        <taxon>Caryophanon</taxon>
    </lineage>
</organism>
<keyword evidence="2" id="KW-1185">Reference proteome</keyword>
<dbReference type="RefSeq" id="WP_066547463.1">
    <property type="nucleotide sequence ID" value="NZ_MASJ01000039.1"/>
</dbReference>
<protein>
    <submittedName>
        <fullName evidence="1">Uncharacterized protein</fullName>
    </submittedName>
</protein>
<reference evidence="1 2" key="1">
    <citation type="submission" date="2016-07" db="EMBL/GenBank/DDBJ databases">
        <title>Caryophanon tenue genome sequencing.</title>
        <authorList>
            <person name="Verma A."/>
            <person name="Pal Y."/>
            <person name="Krishnamurthi S."/>
        </authorList>
    </citation>
    <scope>NUCLEOTIDE SEQUENCE [LARGE SCALE GENOMIC DNA]</scope>
    <source>
        <strain evidence="1 2">DSM 14152</strain>
    </source>
</reference>
<dbReference type="AlphaFoldDB" id="A0A1C0Y6U2"/>